<proteinExistence type="predicted"/>
<organism evidence="2 3">
    <name type="scientific">Nelumbo nucifera</name>
    <name type="common">Sacred lotus</name>
    <dbReference type="NCBI Taxonomy" id="4432"/>
    <lineage>
        <taxon>Eukaryota</taxon>
        <taxon>Viridiplantae</taxon>
        <taxon>Streptophyta</taxon>
        <taxon>Embryophyta</taxon>
        <taxon>Tracheophyta</taxon>
        <taxon>Spermatophyta</taxon>
        <taxon>Magnoliopsida</taxon>
        <taxon>Proteales</taxon>
        <taxon>Nelumbonaceae</taxon>
        <taxon>Nelumbo</taxon>
    </lineage>
</organism>
<dbReference type="Proteomes" id="UP000607653">
    <property type="component" value="Unassembled WGS sequence"/>
</dbReference>
<evidence type="ECO:0000256" key="1">
    <source>
        <dbReference type="SAM" id="MobiDB-lite"/>
    </source>
</evidence>
<comment type="caution">
    <text evidence="2">The sequence shown here is derived from an EMBL/GenBank/DDBJ whole genome shotgun (WGS) entry which is preliminary data.</text>
</comment>
<keyword evidence="3" id="KW-1185">Reference proteome</keyword>
<evidence type="ECO:0000313" key="2">
    <source>
        <dbReference type="EMBL" id="DAD34706.1"/>
    </source>
</evidence>
<dbReference type="EMBL" id="DUZY01000004">
    <property type="protein sequence ID" value="DAD34706.1"/>
    <property type="molecule type" value="Genomic_DNA"/>
</dbReference>
<gene>
    <name evidence="2" type="ORF">HUJ06_005346</name>
</gene>
<sequence>MDAQAKKALFRAKLKESSQKRDKRIDSPLVR</sequence>
<reference evidence="2 3" key="1">
    <citation type="journal article" date="2020" name="Mol. Biol. Evol.">
        <title>Distinct Expression and Methylation Patterns for Genes with Different Fates following a Single Whole-Genome Duplication in Flowering Plants.</title>
        <authorList>
            <person name="Shi T."/>
            <person name="Rahmani R.S."/>
            <person name="Gugger P.F."/>
            <person name="Wang M."/>
            <person name="Li H."/>
            <person name="Zhang Y."/>
            <person name="Li Z."/>
            <person name="Wang Q."/>
            <person name="Van de Peer Y."/>
            <person name="Marchal K."/>
            <person name="Chen J."/>
        </authorList>
    </citation>
    <scope>NUCLEOTIDE SEQUENCE [LARGE SCALE GENOMIC DNA]</scope>
    <source>
        <tissue evidence="2">Leaf</tissue>
    </source>
</reference>
<accession>A0A822YVD5</accession>
<name>A0A822YVD5_NELNU</name>
<feature type="region of interest" description="Disordered" evidence="1">
    <location>
        <begin position="1"/>
        <end position="31"/>
    </location>
</feature>
<protein>
    <submittedName>
        <fullName evidence="2">Uncharacterized protein</fullName>
    </submittedName>
</protein>
<evidence type="ECO:0000313" key="3">
    <source>
        <dbReference type="Proteomes" id="UP000607653"/>
    </source>
</evidence>
<dbReference type="AlphaFoldDB" id="A0A822YVD5"/>
<feature type="compositionally biased region" description="Basic and acidic residues" evidence="1">
    <location>
        <begin position="13"/>
        <end position="31"/>
    </location>
</feature>